<evidence type="ECO:0000259" key="1">
    <source>
        <dbReference type="Pfam" id="PF05050"/>
    </source>
</evidence>
<gene>
    <name evidence="2" type="ORF">KFE25_012232</name>
</gene>
<comment type="caution">
    <text evidence="2">The sequence shown here is derived from an EMBL/GenBank/DDBJ whole genome shotgun (WGS) entry which is preliminary data.</text>
</comment>
<dbReference type="EMBL" id="JAGTXO010000021">
    <property type="protein sequence ID" value="KAG8462412.1"/>
    <property type="molecule type" value="Genomic_DNA"/>
</dbReference>
<dbReference type="Pfam" id="PF05050">
    <property type="entry name" value="Methyltransf_21"/>
    <property type="match status" value="1"/>
</dbReference>
<dbReference type="InterPro" id="IPR006342">
    <property type="entry name" value="FkbM_mtfrase"/>
</dbReference>
<dbReference type="InterPro" id="IPR052514">
    <property type="entry name" value="SAM-dependent_MTase"/>
</dbReference>
<reference evidence="2" key="1">
    <citation type="submission" date="2021-05" db="EMBL/GenBank/DDBJ databases">
        <title>The genome of the haptophyte Pavlova lutheri (Diacronema luteri, Pavlovales) - a model for lipid biosynthesis in eukaryotic algae.</title>
        <authorList>
            <person name="Hulatt C.J."/>
            <person name="Posewitz M.C."/>
        </authorList>
    </citation>
    <scope>NUCLEOTIDE SEQUENCE</scope>
    <source>
        <strain evidence="2">NIVA-4/92</strain>
    </source>
</reference>
<keyword evidence="3" id="KW-1185">Reference proteome</keyword>
<dbReference type="NCBIfam" id="TIGR01444">
    <property type="entry name" value="fkbM_fam"/>
    <property type="match status" value="1"/>
</dbReference>
<name>A0A8J6C591_DIALT</name>
<dbReference type="Gene3D" id="3.40.50.150">
    <property type="entry name" value="Vaccinia Virus protein VP39"/>
    <property type="match status" value="1"/>
</dbReference>
<dbReference type="OrthoDB" id="2128152at2759"/>
<evidence type="ECO:0000313" key="2">
    <source>
        <dbReference type="EMBL" id="KAG8462412.1"/>
    </source>
</evidence>
<dbReference type="AlphaFoldDB" id="A0A8J6C591"/>
<dbReference type="PANTHER" id="PTHR34203">
    <property type="entry name" value="METHYLTRANSFERASE, FKBM FAMILY PROTEIN"/>
    <property type="match status" value="1"/>
</dbReference>
<accession>A0A8J6C591</accession>
<evidence type="ECO:0000313" key="3">
    <source>
        <dbReference type="Proteomes" id="UP000751190"/>
    </source>
</evidence>
<protein>
    <recommendedName>
        <fullName evidence="1">Methyltransferase FkbM domain-containing protein</fullName>
    </recommendedName>
</protein>
<proteinExistence type="predicted"/>
<dbReference type="Proteomes" id="UP000751190">
    <property type="component" value="Unassembled WGS sequence"/>
</dbReference>
<dbReference type="OMA" id="NIGWHTL"/>
<dbReference type="InterPro" id="IPR029063">
    <property type="entry name" value="SAM-dependent_MTases_sf"/>
</dbReference>
<dbReference type="SUPFAM" id="SSF53335">
    <property type="entry name" value="S-adenosyl-L-methionine-dependent methyltransferases"/>
    <property type="match status" value="1"/>
</dbReference>
<dbReference type="PANTHER" id="PTHR34203:SF15">
    <property type="entry name" value="SLL1173 PROTEIN"/>
    <property type="match status" value="1"/>
</dbReference>
<organism evidence="2 3">
    <name type="scientific">Diacronema lutheri</name>
    <name type="common">Unicellular marine alga</name>
    <name type="synonym">Monochrysis lutheri</name>
    <dbReference type="NCBI Taxonomy" id="2081491"/>
    <lineage>
        <taxon>Eukaryota</taxon>
        <taxon>Haptista</taxon>
        <taxon>Haptophyta</taxon>
        <taxon>Pavlovophyceae</taxon>
        <taxon>Pavlovales</taxon>
        <taxon>Pavlovaceae</taxon>
        <taxon>Diacronema</taxon>
    </lineage>
</organism>
<feature type="domain" description="Methyltransferase FkbM" evidence="1">
    <location>
        <begin position="82"/>
        <end position="235"/>
    </location>
</feature>
<sequence>MSAIVLAAALALPLEKDCLIRQGLQVVNVTTPVHNFRMAVYSNRDVVSRTIAKTGQWEILDPRDLAELAGSELPALPATFVDIGANMGYYSLLFAHAGFRVIALEPLEHNRRAIEASMCLNPRIAPRISLLPVALGEPTGTSACVIESSSEKNRGNGVMRCGPAMACPRGARTVCEVVALRRLDDVLADPSLRVTSVDVVKMDVEGSECTAMAGGQSLFEKWRPKLVQVELKQRRVRTCALAQARKHGYTFGEKRGHDQNAVMVDARAESAERAPAGRARSRAQR</sequence>